<dbReference type="EMBL" id="BAAAGS010000025">
    <property type="protein sequence ID" value="GAA0535671.1"/>
    <property type="molecule type" value="Genomic_DNA"/>
</dbReference>
<proteinExistence type="predicted"/>
<keyword evidence="1" id="KW-1133">Transmembrane helix</keyword>
<feature type="transmembrane region" description="Helical" evidence="1">
    <location>
        <begin position="39"/>
        <end position="56"/>
    </location>
</feature>
<name>A0ABN1D7B4_SACER</name>
<keyword evidence="1" id="KW-0472">Membrane</keyword>
<dbReference type="Proteomes" id="UP001500729">
    <property type="component" value="Unassembled WGS sequence"/>
</dbReference>
<evidence type="ECO:0000313" key="2">
    <source>
        <dbReference type="EMBL" id="GAA0535671.1"/>
    </source>
</evidence>
<feature type="transmembrane region" description="Helical" evidence="1">
    <location>
        <begin position="62"/>
        <end position="81"/>
    </location>
</feature>
<dbReference type="RefSeq" id="WP_009945229.1">
    <property type="nucleotide sequence ID" value="NZ_BAAAGS010000025.1"/>
</dbReference>
<reference evidence="2 3" key="1">
    <citation type="journal article" date="2019" name="Int. J. Syst. Evol. Microbiol.">
        <title>The Global Catalogue of Microorganisms (GCM) 10K type strain sequencing project: providing services to taxonomists for standard genome sequencing and annotation.</title>
        <authorList>
            <consortium name="The Broad Institute Genomics Platform"/>
            <consortium name="The Broad Institute Genome Sequencing Center for Infectious Disease"/>
            <person name="Wu L."/>
            <person name="Ma J."/>
        </authorList>
    </citation>
    <scope>NUCLEOTIDE SEQUENCE [LARGE SCALE GENOMIC DNA]</scope>
    <source>
        <strain evidence="2 3">JCM 10303</strain>
    </source>
</reference>
<accession>A0ABN1D7B4</accession>
<keyword evidence="1" id="KW-0812">Transmembrane</keyword>
<evidence type="ECO:0008006" key="4">
    <source>
        <dbReference type="Google" id="ProtNLM"/>
    </source>
</evidence>
<gene>
    <name evidence="2" type="ORF">GCM10009533_38510</name>
</gene>
<protein>
    <recommendedName>
        <fullName evidence="4">PH domain-containing protein</fullName>
    </recommendedName>
</protein>
<evidence type="ECO:0000256" key="1">
    <source>
        <dbReference type="SAM" id="Phobius"/>
    </source>
</evidence>
<comment type="caution">
    <text evidence="2">The sequence shown here is derived from an EMBL/GenBank/DDBJ whole genome shotgun (WGS) entry which is preliminary data.</text>
</comment>
<evidence type="ECO:0000313" key="3">
    <source>
        <dbReference type="Proteomes" id="UP001500729"/>
    </source>
</evidence>
<sequence>MRIPGEVAELAAENGFGAYVLTTVEGSEPRGSRGSALRPMMWTIVLVAGVWMIIAAETTSVTVLGSALVALVAAVAVRAVLRERRSYAARPRLHCFEGGVVVRRRAYPWPELEITEWPDTVLVGQGAIPRRVVYRSISAGDGSFLIGLGTGGQQIRDLAERGGATIEAL</sequence>
<organism evidence="2 3">
    <name type="scientific">Saccharopolyspora erythraea</name>
    <name type="common">Streptomyces erythraeus</name>
    <dbReference type="NCBI Taxonomy" id="1836"/>
    <lineage>
        <taxon>Bacteria</taxon>
        <taxon>Bacillati</taxon>
        <taxon>Actinomycetota</taxon>
        <taxon>Actinomycetes</taxon>
        <taxon>Pseudonocardiales</taxon>
        <taxon>Pseudonocardiaceae</taxon>
        <taxon>Saccharopolyspora</taxon>
    </lineage>
</organism>
<keyword evidence="3" id="KW-1185">Reference proteome</keyword>